<keyword evidence="2" id="KW-1185">Reference proteome</keyword>
<sequence>MQKQHNWAIKPLVSEEVYTDRQEFLDYFYQSALKARTRRSGSTVLLGQRRMGKTEIFKRVVNRLFFEQDHLDPEAVVPIYYSFPDHFKDHWDFALKYAENFLRWYAAFRLRDTTLLSAKTSDSRDLIETVRNNAIFSESFKSTINLIEGIIKKNVTMPEEWALWQARRVSDYDDTTIVVFLDEFQNTRLPQYDFDIVGYMQEAVESPTCPHFVTGSAMSILAREILGRGMLFGRFESHPIEPLTGYWATELTRRATKYHKASISEEIAPIVAERCGGNPFYINAVIKQAAKQGQAISNEDSLNSLLAVDLSSGFIWAELNDQVSQWIERINEYGITKWILYLSALEEGDR</sequence>
<dbReference type="SUPFAM" id="SSF52540">
    <property type="entry name" value="P-loop containing nucleoside triphosphate hydrolases"/>
    <property type="match status" value="1"/>
</dbReference>
<feature type="non-terminal residue" evidence="1">
    <location>
        <position position="350"/>
    </location>
</feature>
<evidence type="ECO:0000313" key="2">
    <source>
        <dbReference type="Proteomes" id="UP001171945"/>
    </source>
</evidence>
<gene>
    <name evidence="1" type="ORF">QUF54_10930</name>
</gene>
<dbReference type="EMBL" id="JAUCGM010000921">
    <property type="protein sequence ID" value="MDM8563855.1"/>
    <property type="molecule type" value="Genomic_DNA"/>
</dbReference>
<dbReference type="InterPro" id="IPR027417">
    <property type="entry name" value="P-loop_NTPase"/>
</dbReference>
<reference evidence="1" key="1">
    <citation type="submission" date="2023-06" db="EMBL/GenBank/DDBJ databases">
        <title>Uncultivated large filamentous bacteria from sulfidic sediments reveal new species and different genomic features in energy metabolism and defense.</title>
        <authorList>
            <person name="Fonseca A."/>
        </authorList>
    </citation>
    <scope>NUCLEOTIDE SEQUENCE</scope>
    <source>
        <strain evidence="1">HSG4</strain>
    </source>
</reference>
<protein>
    <recommendedName>
        <fullName evidence="3">ATPase domain-containing protein</fullName>
    </recommendedName>
</protein>
<dbReference type="PANTHER" id="PTHR34301:SF8">
    <property type="entry name" value="ATPASE DOMAIN-CONTAINING PROTEIN"/>
    <property type="match status" value="1"/>
</dbReference>
<comment type="caution">
    <text evidence="1">The sequence shown here is derived from an EMBL/GenBank/DDBJ whole genome shotgun (WGS) entry which is preliminary data.</text>
</comment>
<dbReference type="Proteomes" id="UP001171945">
    <property type="component" value="Unassembled WGS sequence"/>
</dbReference>
<proteinExistence type="predicted"/>
<accession>A0ABT7VWA2</accession>
<evidence type="ECO:0008006" key="3">
    <source>
        <dbReference type="Google" id="ProtNLM"/>
    </source>
</evidence>
<evidence type="ECO:0000313" key="1">
    <source>
        <dbReference type="EMBL" id="MDM8563855.1"/>
    </source>
</evidence>
<dbReference type="Gene3D" id="3.40.50.300">
    <property type="entry name" value="P-loop containing nucleotide triphosphate hydrolases"/>
    <property type="match status" value="1"/>
</dbReference>
<name>A0ABT7VWA2_9GAMM</name>
<dbReference type="PANTHER" id="PTHR34301">
    <property type="entry name" value="DNA-BINDING PROTEIN-RELATED"/>
    <property type="match status" value="1"/>
</dbReference>
<organism evidence="1 2">
    <name type="scientific">Candidatus Marithioploca araucensis</name>
    <dbReference type="NCBI Taxonomy" id="70273"/>
    <lineage>
        <taxon>Bacteria</taxon>
        <taxon>Pseudomonadati</taxon>
        <taxon>Pseudomonadota</taxon>
        <taxon>Gammaproteobacteria</taxon>
        <taxon>Thiotrichales</taxon>
        <taxon>Thiotrichaceae</taxon>
        <taxon>Candidatus Marithioploca</taxon>
    </lineage>
</organism>